<dbReference type="Pfam" id="PF00059">
    <property type="entry name" value="Lectin_C"/>
    <property type="match status" value="1"/>
</dbReference>
<feature type="compositionally biased region" description="Polar residues" evidence="1">
    <location>
        <begin position="530"/>
        <end position="560"/>
    </location>
</feature>
<feature type="compositionally biased region" description="Pro residues" evidence="1">
    <location>
        <begin position="747"/>
        <end position="758"/>
    </location>
</feature>
<dbReference type="InterPro" id="IPR016187">
    <property type="entry name" value="CTDL_fold"/>
</dbReference>
<dbReference type="Gene3D" id="3.40.33.10">
    <property type="entry name" value="CAP"/>
    <property type="match status" value="1"/>
</dbReference>
<evidence type="ECO:0000313" key="7">
    <source>
        <dbReference type="RefSeq" id="XP_031561950.1"/>
    </source>
</evidence>
<keyword evidence="2" id="KW-0732">Signal</keyword>
<organism evidence="4 7">
    <name type="scientific">Actinia tenebrosa</name>
    <name type="common">Australian red waratah sea anemone</name>
    <dbReference type="NCBI Taxonomy" id="6105"/>
    <lineage>
        <taxon>Eukaryota</taxon>
        <taxon>Metazoa</taxon>
        <taxon>Cnidaria</taxon>
        <taxon>Anthozoa</taxon>
        <taxon>Hexacorallia</taxon>
        <taxon>Actiniaria</taxon>
        <taxon>Actiniidae</taxon>
        <taxon>Actinia</taxon>
    </lineage>
</organism>
<evidence type="ECO:0000259" key="3">
    <source>
        <dbReference type="PROSITE" id="PS50041"/>
    </source>
</evidence>
<dbReference type="PANTHER" id="PTHR22803">
    <property type="entry name" value="MANNOSE, PHOSPHOLIPASE, LECTIN RECEPTOR RELATED"/>
    <property type="match status" value="1"/>
</dbReference>
<reference evidence="5 6" key="1">
    <citation type="submission" date="2025-04" db="UniProtKB">
        <authorList>
            <consortium name="RefSeq"/>
        </authorList>
    </citation>
    <scope>IDENTIFICATION</scope>
    <source>
        <tissue evidence="5 6">Tentacle</tissue>
    </source>
</reference>
<feature type="compositionally biased region" description="Basic and acidic residues" evidence="1">
    <location>
        <begin position="578"/>
        <end position="602"/>
    </location>
</feature>
<feature type="domain" description="C-type lectin" evidence="3">
    <location>
        <begin position="218"/>
        <end position="331"/>
    </location>
</feature>
<feature type="region of interest" description="Disordered" evidence="1">
    <location>
        <begin position="530"/>
        <end position="766"/>
    </location>
</feature>
<feature type="compositionally biased region" description="Low complexity" evidence="1">
    <location>
        <begin position="614"/>
        <end position="664"/>
    </location>
</feature>
<keyword evidence="4" id="KW-1185">Reference proteome</keyword>
<dbReference type="InterPro" id="IPR050111">
    <property type="entry name" value="C-type_lectin/snaclec_domain"/>
</dbReference>
<feature type="signal peptide" evidence="2">
    <location>
        <begin position="1"/>
        <end position="17"/>
    </location>
</feature>
<accession>A0A6P8IB26</accession>
<dbReference type="InterPro" id="IPR014044">
    <property type="entry name" value="CAP_dom"/>
</dbReference>
<feature type="compositionally biased region" description="Polar residues" evidence="1">
    <location>
        <begin position="23"/>
        <end position="53"/>
    </location>
</feature>
<dbReference type="CDD" id="cd05382">
    <property type="entry name" value="CAP_GAPR1-like"/>
    <property type="match status" value="1"/>
</dbReference>
<dbReference type="InterPro" id="IPR034113">
    <property type="entry name" value="SCP_GAPR1-like"/>
</dbReference>
<evidence type="ECO:0000313" key="4">
    <source>
        <dbReference type="Proteomes" id="UP000515163"/>
    </source>
</evidence>
<proteinExistence type="predicted"/>
<feature type="region of interest" description="Disordered" evidence="1">
    <location>
        <begin position="20"/>
        <end position="55"/>
    </location>
</feature>
<feature type="chain" id="PRO_5044653160" evidence="2">
    <location>
        <begin position="18"/>
        <end position="865"/>
    </location>
</feature>
<feature type="compositionally biased region" description="Basic residues" evidence="1">
    <location>
        <begin position="732"/>
        <end position="741"/>
    </location>
</feature>
<dbReference type="SUPFAM" id="SSF56436">
    <property type="entry name" value="C-type lectin-like"/>
    <property type="match status" value="1"/>
</dbReference>
<evidence type="ECO:0000256" key="2">
    <source>
        <dbReference type="SAM" id="SignalP"/>
    </source>
</evidence>
<dbReference type="RefSeq" id="XP_031561948.1">
    <property type="nucleotide sequence ID" value="XM_031706088.1"/>
</dbReference>
<dbReference type="RefSeq" id="XP_031561949.1">
    <property type="nucleotide sequence ID" value="XM_031706089.1"/>
</dbReference>
<dbReference type="SUPFAM" id="SSF55797">
    <property type="entry name" value="PR-1-like"/>
    <property type="match status" value="1"/>
</dbReference>
<evidence type="ECO:0000256" key="1">
    <source>
        <dbReference type="SAM" id="MobiDB-lite"/>
    </source>
</evidence>
<dbReference type="CDD" id="cd00037">
    <property type="entry name" value="CLECT"/>
    <property type="match status" value="1"/>
</dbReference>
<name>A0A6P8IB26_ACTTE</name>
<dbReference type="SMART" id="SM00198">
    <property type="entry name" value="SCP"/>
    <property type="match status" value="1"/>
</dbReference>
<dbReference type="AlphaFoldDB" id="A0A6P8IB26"/>
<gene>
    <name evidence="5 6 7" type="primary">LOC116297793</name>
</gene>
<dbReference type="InterPro" id="IPR016186">
    <property type="entry name" value="C-type_lectin-like/link_sf"/>
</dbReference>
<dbReference type="KEGG" id="aten:116297793"/>
<dbReference type="GeneID" id="116297793"/>
<dbReference type="OrthoDB" id="418245at2759"/>
<dbReference type="SMART" id="SM00034">
    <property type="entry name" value="CLECT"/>
    <property type="match status" value="1"/>
</dbReference>
<dbReference type="Proteomes" id="UP000515163">
    <property type="component" value="Unplaced"/>
</dbReference>
<dbReference type="PROSITE" id="PS50041">
    <property type="entry name" value="C_TYPE_LECTIN_2"/>
    <property type="match status" value="1"/>
</dbReference>
<dbReference type="InterPro" id="IPR035940">
    <property type="entry name" value="CAP_sf"/>
</dbReference>
<feature type="compositionally biased region" description="Low complexity" evidence="1">
    <location>
        <begin position="694"/>
        <end position="716"/>
    </location>
</feature>
<dbReference type="Gene3D" id="3.10.100.10">
    <property type="entry name" value="Mannose-Binding Protein A, subunit A"/>
    <property type="match status" value="1"/>
</dbReference>
<protein>
    <submittedName>
        <fullName evidence="5 6">Uncharacterized protein LOC116297793</fullName>
    </submittedName>
</protein>
<evidence type="ECO:0000313" key="6">
    <source>
        <dbReference type="RefSeq" id="XP_031561949.1"/>
    </source>
</evidence>
<feature type="compositionally biased region" description="Low complexity" evidence="1">
    <location>
        <begin position="675"/>
        <end position="687"/>
    </location>
</feature>
<dbReference type="Pfam" id="PF00188">
    <property type="entry name" value="CAP"/>
    <property type="match status" value="1"/>
</dbReference>
<dbReference type="InterPro" id="IPR001304">
    <property type="entry name" value="C-type_lectin-like"/>
</dbReference>
<evidence type="ECO:0000313" key="5">
    <source>
        <dbReference type="RefSeq" id="XP_031561948.1"/>
    </source>
</evidence>
<sequence>MAVKLLALFSLVALVTSIPTPPSNKASPVPSETSDVSPTTPPRQNKTGDSIQDSKPVEQFLKDMVNKMNKYRLMHAASPLELSLNLTNEAELWAVKLANKDQEELNTNSKFGQAIFSTSSPDNVVNASVESWYNQIVHYRFDRPTKSPKTSYFSQLVWRGTQEVGIGKASSASGKTYVVAYFSPPGNTEEMIKNVYPVTGSGVGRLRPASCSDGYKHYNNSCFKLFPGPRTWESAVHKCTQEFASLASVDSEAENYFIKSLLTSHKKNFTWIGLGDLNNDSTFTWVDGTSNVFVKWDYDQSNVQGKKCVVVGESFSWKYIPCDKGTSFVCRRRLRDVSIYEVFFKYLNKLWTDKLLSPGEARYISLKTHLQNAIMQIYSDADWFDDVDFKGFAKSDDDKILATIRLHFTPDDDSPLDPLEVLRNKLEGGNAGESTKRTIIMGMLSGEPVEIVNTSLIIEHPQPVLCPGFCSIQHCPAPVCSQSCCSQNSLIQSPLGSSGYPGAQPQQPYTGAYQTSAYQTSAYQTSTYQANPYQSNPYQSNPYQTNPYQAYPQNYQSSFPYTGYSPPAPQGRTQVATRPDEKTKPSSSKEEDEPTKKPEEQSKPQASRPPRPASRPVGYPQPSNPGYPGYGQGYSQQQQPSSSAYQAAYASLYPQYNPYPQTNPSSYALAYNQQTNPSPYTSTYISSPYPPSYQSPYTASSYTTGYPSYSPYYPSTQQQNAVSEQEKPGSAKGKKGSKQRPKQNNQRPPPYPASPPQGYPSAYSTSYGYAGQTAQQGIPQTPMYISGNSGYGTNQIAGYPGMYGSSTSSYGGYPSTSYQGAGYAASMAGQNPYSAQACAGACANSCSPQCSPACCRSRAFQRKLH</sequence>
<dbReference type="RefSeq" id="XP_031561950.1">
    <property type="nucleotide sequence ID" value="XM_031706090.1"/>
</dbReference>